<dbReference type="InterPro" id="IPR013780">
    <property type="entry name" value="Glyco_hydro_b"/>
</dbReference>
<dbReference type="PANTHER" id="PTHR35803:SF2">
    <property type="entry name" value="RETAINING ALPHA-GALACTOSIDASE"/>
    <property type="match status" value="1"/>
</dbReference>
<dbReference type="SMART" id="SM00776">
    <property type="entry name" value="NPCBM"/>
    <property type="match status" value="1"/>
</dbReference>
<dbReference type="InterPro" id="IPR019563">
    <property type="entry name" value="GH97_catalytic"/>
</dbReference>
<evidence type="ECO:0000256" key="4">
    <source>
        <dbReference type="SAM" id="SignalP"/>
    </source>
</evidence>
<organism evidence="6 7">
    <name type="scientific">Anaeromassilibacillus senegalensis</name>
    <dbReference type="NCBI Taxonomy" id="1673717"/>
    <lineage>
        <taxon>Bacteria</taxon>
        <taxon>Bacillati</taxon>
        <taxon>Bacillota</taxon>
        <taxon>Clostridia</taxon>
        <taxon>Eubacteriales</taxon>
        <taxon>Acutalibacteraceae</taxon>
        <taxon>Anaeromassilibacillus</taxon>
    </lineage>
</organism>
<dbReference type="Gene3D" id="2.80.10.50">
    <property type="match status" value="2"/>
</dbReference>
<name>A0ABS9MH26_9FIRM</name>
<dbReference type="Gene3D" id="2.70.98.10">
    <property type="match status" value="2"/>
</dbReference>
<dbReference type="GO" id="GO:0016787">
    <property type="term" value="F:hydrolase activity"/>
    <property type="evidence" value="ECO:0007669"/>
    <property type="project" value="UniProtKB-KW"/>
</dbReference>
<keyword evidence="7" id="KW-1185">Reference proteome</keyword>
<dbReference type="Pfam" id="PF14200">
    <property type="entry name" value="RicinB_lectin_2"/>
    <property type="match status" value="1"/>
</dbReference>
<accession>A0ABS9MH26</accession>
<dbReference type="Pfam" id="PF14508">
    <property type="entry name" value="GH97_N"/>
    <property type="match status" value="2"/>
</dbReference>
<dbReference type="SUPFAM" id="SSF50370">
    <property type="entry name" value="Ricin B-like lectins"/>
    <property type="match status" value="2"/>
</dbReference>
<dbReference type="RefSeq" id="WP_237966392.1">
    <property type="nucleotide sequence ID" value="NZ_JAKNHQ010000002.1"/>
</dbReference>
<dbReference type="InterPro" id="IPR038637">
    <property type="entry name" value="NPCBM_sf"/>
</dbReference>
<dbReference type="InterPro" id="IPR029486">
    <property type="entry name" value="GH97_N"/>
</dbReference>
<evidence type="ECO:0000256" key="1">
    <source>
        <dbReference type="ARBA" id="ARBA00022801"/>
    </source>
</evidence>
<evidence type="ECO:0000256" key="3">
    <source>
        <dbReference type="SAM" id="MobiDB-lite"/>
    </source>
</evidence>
<dbReference type="Gene3D" id="2.60.40.1080">
    <property type="match status" value="2"/>
</dbReference>
<evidence type="ECO:0000259" key="5">
    <source>
        <dbReference type="SMART" id="SM00776"/>
    </source>
</evidence>
<dbReference type="Gene3D" id="2.60.40.1180">
    <property type="entry name" value="Golgi alpha-mannosidase II"/>
    <property type="match status" value="2"/>
</dbReference>
<dbReference type="Gene3D" id="3.20.20.70">
    <property type="entry name" value="Aldolase class I"/>
    <property type="match status" value="2"/>
</dbReference>
<dbReference type="InterPro" id="IPR013222">
    <property type="entry name" value="Glyco_hyd_98_carb-bd"/>
</dbReference>
<gene>
    <name evidence="6" type="ORF">L0P57_02820</name>
</gene>
<feature type="chain" id="PRO_5046860075" evidence="4">
    <location>
        <begin position="29"/>
        <end position="2492"/>
    </location>
</feature>
<dbReference type="PANTHER" id="PTHR35803">
    <property type="entry name" value="GLUCAN 1,4-ALPHA-GLUCOSIDASE SUSB-RELATED"/>
    <property type="match status" value="1"/>
</dbReference>
<protein>
    <submittedName>
        <fullName evidence="6">Glycoside hydrolase family 97 catalytic domain-containing protein</fullName>
    </submittedName>
</protein>
<dbReference type="SUPFAM" id="SSF49373">
    <property type="entry name" value="Invasin/intimin cell-adhesion fragments"/>
    <property type="match status" value="1"/>
</dbReference>
<feature type="signal peptide" evidence="4">
    <location>
        <begin position="1"/>
        <end position="28"/>
    </location>
</feature>
<dbReference type="InterPro" id="IPR000772">
    <property type="entry name" value="Ricin_B_lectin"/>
</dbReference>
<evidence type="ECO:0000313" key="7">
    <source>
        <dbReference type="Proteomes" id="UP001298681"/>
    </source>
</evidence>
<dbReference type="InterPro" id="IPR024079">
    <property type="entry name" value="MetalloPept_cat_dom_sf"/>
</dbReference>
<evidence type="ECO:0000313" key="6">
    <source>
        <dbReference type="EMBL" id="MCG4609876.1"/>
    </source>
</evidence>
<sequence length="2492" mass="273436">MKKKAWRSLLSLLLAFTMVCSIWTPAFAKSEATEEWDPSAEYELLTVLKDAGIEVYSGNTNPGATVDLWWNYHDDALYWRLIPDSDGEYYRIQPKNTNATVLMPIDSAAVEGTELTVGNIDDADDSQWWKIVPAETEGQYKLLNKASEGTAPVYIALEDDAVDDGTPVILSDGTTASSYWNISKVEVAPPEPVDPVVNVSAGKTLLNVGESTTLQATALDEYEESLAIDEITSSNPDVVEVTQEGSKYTITAKANGVASIVASATLSDGSSVEGYTPIIVGTEPIDGAIYQLTAPTSEVSALFAYDAAYGVASYAALNGDSVVVSTSPTGIVTSEGDFRSGLEFVDVEETSGTEDYDLFGAKVKHVNASYKQMTFTFEKEGASYAIILRVFDDGVAFRYSINGDESTDLSISSEHTGVRLPNGAYTWAMNYSQSNEDVEIEHPSITELNYRYSMPLLYKTEDDVFALVNEADLNGTYCGAQMTGDGTGLLRIVFTPEQTDDVETTLPFASPWRYVVIGDLQTITNNTLAESLSPESKVEDTSWIEAGAVDWTWLNGDLRHDQLPDGVTFETAGLEYYKKYVDFAVEMGWKYQLLDEGWQPRGNTAAGEHEYEGYYDWMPELIDYAAEKGVGLIVWARKANLTDDAYRQKMFKEWADMGIKGIKPDFFDSQDQETIQLIEKMMEETAEYHLLINVHGAGKPTGERRTWPHAIAREAVRGAEAYAVDNIDTWGAIMNAHHNCSLPFVRGAVGPMDYTPMVSYGANDNLTNHNPGRFTVAHMTALPVIYECGLQCLADKPDVYRAHPGYEHYFKNMPSEWDEGILIDGYPGDYVNMARRNGDEWYQGIICDGKLDATFPLDFLGDGEYVAYIYKDSPEVLEAGPAAYDQFGRHNQDGSNLVVDEETVNSSIVEEIKVVTKDDTLTIPLAETGGAGIHYVPKDKVQEEAPAITEAKLITDRLIELDWDQDVTGADEKASFQVMVNGQEAELNDYGYNAGNGALYFDQMTTLELKDVPAEDAQITVQVVGNVTNELNEAADTEEVYTVEVAPFYTQFVQADCGITVKSSDAVEPSTLQAAADMVDVMLSERSDVAEKMIENGAELAVYGQGESAYSIPEHRATYDPDMYYVEGYGGMVGNPVASIYDANVLRLLRQDSPNHYTSYENESVLVHEFGHSVHLLGVDSIPELKEEFDAVYASAQAKNLWPNSYAISNREEYFATCTAIWFNAMSESNDGSWDGVRGPVNTREELQAYDVDMYNFLAKIYPETEAVSEAWANVPDNFHPSDEPQQPTWNTESDYKIKTVLNGSCMESNSNNSSAGAIIDLWWDFDGEAEYWRLIPDSNNEYYMIQLQSATSTVLMPTGSNVAEGVALTLGATDTANDAQWWKIVPAEQAGQYRLMNKASEESPLYIALENDATMDGTLVILANDAAPSSVWTIEEQIRNENYHEADPDAIYLSDLEWINAVDSWFLVRKDQTVNQTEISWNENGETVIYEKGIGTFAPSQVTFDITGLHAETFKAIGCFPAGRGSCEFIVLADGEPILTKTLSYDGNQITPDNGALEVAIPEGTKILTLYANGGSSTTWADARLYCDEEAQEDLARVTARTEETWMQVGETSAINVAGYIGRVGWGGLQNIKADLTNATITYSSSDESVARVENGAIVAVADGTATITCNVELDGVTQSTTLDVIVGNGTEDSWIAVSPDGSIKTLFTLRDDGSVVFATSRDGNTVIGTSPTGLVTNLGDFRTGLTFVDSKTETVTDSYDLIGAKKSHVDATGTELTMNFEKDGVTYRIVSRVYDDGMAFQYQIEGQDGEELTISSEATGFLMPDGSVAQTMDFDKANEERYYQKEIEELEGGYCMPLLYETVNGDWALLSEAALTPQYSGGQIVGHDSGMLDVVFSPEQFSDIVTTAPFVSPWRFMVIGDPADIAENTLAETLNPDCAIEDTSWIVPGAVDWTWLNGDLRHDNLPEGTTWEETAPELYKQYIDFAVEMGWKYQLLDEGWQPRVYNRGNDLYDGYYDWMQEVLDYAEEKGIGLIVWANKRDLDTPEERERIKEWADMGIKGIKPDFFDSQSQEIIQLLDILTKEAAENHLLINIHGAGKTTGERRTYPNAICREAISGGESCWNDAYFDCMLPFTRFAVGGADFTPMASYGNTFGNKTVTQAHLVAETIMFECGIQTMADKPAVYRAHVAYENLFKNIPTSWEDSILLDGDPGHYVNMARTTGDDWYVSLLANEARTAAFNLDFLDDGATYTAYIFRDSDDPMNDDTSKAIITETMTVTKGQAMSIDLKETGGAVVKLVKTADWNELNAALTEAKSLNSSNYTAASWSAVEAAITAAEQLPETADQATIDAATKAIKDAIANLARRPSNSGSSGSSSSNSGNPMGSDGVVVAVGTGAATAQPRVISDTTIDFTVKSGSAYCFKMTVVNGNNLMPSFTVGNGNVLKTQFVAQIGNDYYFRVWAIGTPGQSTGVYTTLPGQSAVKHCTVTIG</sequence>
<dbReference type="InterPro" id="IPR017853">
    <property type="entry name" value="GH"/>
</dbReference>
<feature type="compositionally biased region" description="Low complexity" evidence="3">
    <location>
        <begin position="2370"/>
        <end position="2388"/>
    </location>
</feature>
<dbReference type="EMBL" id="JAKNHQ010000002">
    <property type="protein sequence ID" value="MCG4609876.1"/>
    <property type="molecule type" value="Genomic_DNA"/>
</dbReference>
<feature type="domain" description="Glycosyl hydrolase family 98 putative carbohydrate-binding module" evidence="5">
    <location>
        <begin position="1448"/>
        <end position="1588"/>
    </location>
</feature>
<dbReference type="PROSITE" id="PS50231">
    <property type="entry name" value="RICIN_B_LECTIN"/>
    <property type="match status" value="1"/>
</dbReference>
<dbReference type="Pfam" id="PF14509">
    <property type="entry name" value="GH97_C"/>
    <property type="match status" value="2"/>
</dbReference>
<dbReference type="Proteomes" id="UP001298681">
    <property type="component" value="Unassembled WGS sequence"/>
</dbReference>
<dbReference type="Gene3D" id="3.40.390.10">
    <property type="entry name" value="Collagenase (Catalytic Domain)"/>
    <property type="match status" value="1"/>
</dbReference>
<dbReference type="Pfam" id="PF10566">
    <property type="entry name" value="Glyco_hydro_97"/>
    <property type="match status" value="2"/>
</dbReference>
<reference evidence="6 7" key="1">
    <citation type="submission" date="2022-01" db="EMBL/GenBank/DDBJ databases">
        <title>Collection of gut derived symbiotic bacterial strains cultured from healthy donors.</title>
        <authorList>
            <person name="Lin H."/>
            <person name="Kohout C."/>
            <person name="Waligurski E."/>
            <person name="Pamer E.G."/>
        </authorList>
    </citation>
    <scope>NUCLEOTIDE SEQUENCE [LARGE SCALE GENOMIC DNA]</scope>
    <source>
        <strain evidence="6 7">DFI.7.58</strain>
    </source>
</reference>
<dbReference type="SUPFAM" id="SSF55486">
    <property type="entry name" value="Metalloproteases ('zincins'), catalytic domain"/>
    <property type="match status" value="1"/>
</dbReference>
<feature type="region of interest" description="Disordered" evidence="3">
    <location>
        <begin position="2365"/>
        <end position="2388"/>
    </location>
</feature>
<dbReference type="Gene3D" id="1.20.1270.90">
    <property type="entry name" value="AF1782-like"/>
    <property type="match status" value="1"/>
</dbReference>
<dbReference type="InterPro" id="IPR014718">
    <property type="entry name" value="GH-type_carb-bd"/>
</dbReference>
<dbReference type="InterPro" id="IPR013785">
    <property type="entry name" value="Aldolase_TIM"/>
</dbReference>
<comment type="caution">
    <text evidence="6">The sequence shown here is derived from an EMBL/GenBank/DDBJ whole genome shotgun (WGS) entry which is preliminary data.</text>
</comment>
<keyword evidence="4" id="KW-0732">Signal</keyword>
<dbReference type="InterPro" id="IPR035992">
    <property type="entry name" value="Ricin_B-like_lectins"/>
</dbReference>
<dbReference type="InterPro" id="IPR008964">
    <property type="entry name" value="Invasin/intimin_cell_adhesion"/>
</dbReference>
<dbReference type="InterPro" id="IPR008979">
    <property type="entry name" value="Galactose-bd-like_sf"/>
</dbReference>
<dbReference type="InterPro" id="IPR052720">
    <property type="entry name" value="Glycosyl_hydrolase_97"/>
</dbReference>
<keyword evidence="2" id="KW-0326">Glycosidase</keyword>
<keyword evidence="1 6" id="KW-0378">Hydrolase</keyword>
<dbReference type="InterPro" id="IPR029483">
    <property type="entry name" value="GH97_C"/>
</dbReference>
<dbReference type="SUPFAM" id="SSF49785">
    <property type="entry name" value="Galactose-binding domain-like"/>
    <property type="match status" value="1"/>
</dbReference>
<dbReference type="Gene3D" id="2.60.120.1060">
    <property type="entry name" value="NPCBM/NEW2 domain"/>
    <property type="match status" value="1"/>
</dbReference>
<dbReference type="Pfam" id="PF08305">
    <property type="entry name" value="NPCBM"/>
    <property type="match status" value="1"/>
</dbReference>
<dbReference type="CDD" id="cd00161">
    <property type="entry name" value="beta-trefoil_Ricin-like"/>
    <property type="match status" value="2"/>
</dbReference>
<evidence type="ECO:0000256" key="2">
    <source>
        <dbReference type="ARBA" id="ARBA00023295"/>
    </source>
</evidence>
<proteinExistence type="predicted"/>
<dbReference type="SUPFAM" id="SSF51445">
    <property type="entry name" value="(Trans)glycosidases"/>
    <property type="match status" value="2"/>
</dbReference>